<evidence type="ECO:0000256" key="1">
    <source>
        <dbReference type="SAM" id="MobiDB-lite"/>
    </source>
</evidence>
<gene>
    <name evidence="3" type="ORF">PYX00_007036</name>
</gene>
<dbReference type="InterPro" id="IPR043502">
    <property type="entry name" value="DNA/RNA_pol_sf"/>
</dbReference>
<dbReference type="InterPro" id="IPR052560">
    <property type="entry name" value="RdDP_mobile_element"/>
</dbReference>
<dbReference type="Pfam" id="PF00078">
    <property type="entry name" value="RVT_1"/>
    <property type="match status" value="2"/>
</dbReference>
<feature type="region of interest" description="Disordered" evidence="1">
    <location>
        <begin position="1"/>
        <end position="21"/>
    </location>
</feature>
<dbReference type="PANTHER" id="PTHR36688">
    <property type="entry name" value="ENDO/EXONUCLEASE/PHOSPHATASE DOMAIN-CONTAINING PROTEIN"/>
    <property type="match status" value="1"/>
</dbReference>
<name>A0AAW2HHK4_9NEOP</name>
<evidence type="ECO:0000259" key="2">
    <source>
        <dbReference type="PROSITE" id="PS50878"/>
    </source>
</evidence>
<dbReference type="Gene3D" id="3.60.10.10">
    <property type="entry name" value="Endonuclease/exonuclease/phosphatase"/>
    <property type="match status" value="1"/>
</dbReference>
<reference evidence="3" key="1">
    <citation type="journal article" date="2024" name="Gigascience">
        <title>Chromosome-level genome of the poultry shaft louse Menopon gallinae provides insight into the host-switching and adaptive evolution of parasitic lice.</title>
        <authorList>
            <person name="Xu Y."/>
            <person name="Ma L."/>
            <person name="Liu S."/>
            <person name="Liang Y."/>
            <person name="Liu Q."/>
            <person name="He Z."/>
            <person name="Tian L."/>
            <person name="Duan Y."/>
            <person name="Cai W."/>
            <person name="Li H."/>
            <person name="Song F."/>
        </authorList>
    </citation>
    <scope>NUCLEOTIDE SEQUENCE</scope>
    <source>
        <strain evidence="3">Cailab_2023a</strain>
    </source>
</reference>
<feature type="region of interest" description="Disordered" evidence="1">
    <location>
        <begin position="1374"/>
        <end position="1401"/>
    </location>
</feature>
<dbReference type="PROSITE" id="PS50878">
    <property type="entry name" value="RT_POL"/>
    <property type="match status" value="1"/>
</dbReference>
<dbReference type="EMBL" id="JARGDH010000004">
    <property type="protein sequence ID" value="KAL0269232.1"/>
    <property type="molecule type" value="Genomic_DNA"/>
</dbReference>
<sequence>MERRYNRRNQNQVAAESQPAPVVTKNRFEILSEEESDEEGEVKQKIKPPPIVIKNKLKHEEIQKIINENARHGCKIKYNSNSVCIYTNEKSDWNLIKNDLTERKVEYHTYTDKSEKTHGFVIKGLDNDPTPDEIKENIEAHNISVIKIFKMNGTKRPLFLVITKSDITLNILKNKINYITNIKVTWERHQKRKKITQCHRCQRWGHSTSNCNMRARCLKCGEEHWTKECTKNKEIPAKCANCGGDHPANSEKCRVYVRKLEEKETRQKEKKPTAYTLRKEDFPPLTKETPQGTPTWVNKEQTPTEIFNNKPTTGIFITEKDIDIMILTETKLQQTDKLKIKNYKTYRQDREGPRGGGVAILVKENVPHTPIGSLKSNIENYAIKTVNDITIVGAYNRPLNHMTDRDLANLIKTNRKVIIAGDLNARHTDWNCHRNNKNGNTLKKFTEKHNAIIHYPDSPTHYPENNGTPTTIDIIINKNIITPIKPISLPELDSDHNPVVFELPPHSRNERTTAFVNLKHTDWERYRRDLDKLITINNKIRNPEEVEHEVTKLTRAITKAKAKNTRTEVLKQDKIPNNIKILIKNKNELRKKWQITGDPELKREYNKYKKSVDEKIKNHRNEQWTKLIETLKAQDGSLWKLTKRLRRTFHSIPALTTGTQTHYTDKEKARVLANAFETVHKIDTTNNTEEQKEIANKVTEAIAQKITINKKQYEKLITNPNELKEIIKKLPKNKAPGPDQIGNQLIKNLSRKAVVQLMYIINAIIKYQHYPSKWKIAEIIPIIKPNKDETKPDSYRPISLLPSISKVTEKVILNRLEKLDKKLRLTPDEQFGFRQNHSTTQQVGRIVTDVTRHFNRGHVTAMLLLDIQKAFDRVWIDGLLYKLIDRGTPTHIVKLLHSYLTGRRFRVRVNDATSEYKTVEAGVPQGSVLGPKLYNFFTCDVPKFEKTNLALYADDTAIYAHSFSAVVANKQLQIHLDILTDYYKKWHIQINPNKTENIIFCRKYTNNKIFSKIKCNGHGVSPKSEVKYLGVTLDQRLNFDRHINKLTQTANGVIKNIYPLISKRSKLSQKNKKLLYLATIRPILTYAVPLWGNIGKTRLLKPQRVQNRCLRLITNGNRYTKIKTLHEITGVPRIEEFVRKLSINFYNKLSKTSKLTKQIIREVDDEVKHKLPYHNIRQVISVSNAEKNAGKSKEMPAKCANCRESHPENSKKCRVYAKKLEEEQAIQKEKKPTKYTLRKKDFPQWTPTRNHSTTQQAGRIVTDVTRHFNRGHVTAMLLLDIQKAFDRVWIDGLLYKLIDRGTPTHIVKLLHSYLTGRRFRVRVNDATSEYKTVEAGVPQRSVPGPKLYNFFTCDVPKFEKTNLALYADDTAEEEHLRGSNARTSPTRTAKEDDQHRQEEPLTPYNKNLTIYFHILIFINQDL</sequence>
<organism evidence="3">
    <name type="scientific">Menopon gallinae</name>
    <name type="common">poultry shaft louse</name>
    <dbReference type="NCBI Taxonomy" id="328185"/>
    <lineage>
        <taxon>Eukaryota</taxon>
        <taxon>Metazoa</taxon>
        <taxon>Ecdysozoa</taxon>
        <taxon>Arthropoda</taxon>
        <taxon>Hexapoda</taxon>
        <taxon>Insecta</taxon>
        <taxon>Pterygota</taxon>
        <taxon>Neoptera</taxon>
        <taxon>Paraneoptera</taxon>
        <taxon>Psocodea</taxon>
        <taxon>Troctomorpha</taxon>
        <taxon>Phthiraptera</taxon>
        <taxon>Amblycera</taxon>
        <taxon>Menoponidae</taxon>
        <taxon>Menopon</taxon>
    </lineage>
</organism>
<feature type="domain" description="Reverse transcriptase" evidence="2">
    <location>
        <begin position="763"/>
        <end position="1033"/>
    </location>
</feature>
<dbReference type="InterPro" id="IPR005135">
    <property type="entry name" value="Endo/exonuclease/phosphatase"/>
</dbReference>
<dbReference type="SUPFAM" id="SSF56672">
    <property type="entry name" value="DNA/RNA polymerases"/>
    <property type="match status" value="1"/>
</dbReference>
<feature type="compositionally biased region" description="Basic and acidic residues" evidence="1">
    <location>
        <begin position="1388"/>
        <end position="1399"/>
    </location>
</feature>
<dbReference type="GO" id="GO:0071897">
    <property type="term" value="P:DNA biosynthetic process"/>
    <property type="evidence" value="ECO:0007669"/>
    <property type="project" value="UniProtKB-ARBA"/>
</dbReference>
<proteinExistence type="predicted"/>
<dbReference type="InterPro" id="IPR000477">
    <property type="entry name" value="RT_dom"/>
</dbReference>
<dbReference type="SUPFAM" id="SSF56219">
    <property type="entry name" value="DNase I-like"/>
    <property type="match status" value="1"/>
</dbReference>
<dbReference type="CDD" id="cd01650">
    <property type="entry name" value="RT_nLTR_like"/>
    <property type="match status" value="1"/>
</dbReference>
<dbReference type="Pfam" id="PF14529">
    <property type="entry name" value="Exo_endo_phos_2"/>
    <property type="match status" value="1"/>
</dbReference>
<dbReference type="InterPro" id="IPR036691">
    <property type="entry name" value="Endo/exonu/phosph_ase_sf"/>
</dbReference>
<dbReference type="PANTHER" id="PTHR36688:SF2">
    <property type="entry name" value="ENDONUCLEASE_EXONUCLEASE_PHOSPHATASE DOMAIN-CONTAINING PROTEIN"/>
    <property type="match status" value="1"/>
</dbReference>
<protein>
    <recommendedName>
        <fullName evidence="2">Reverse transcriptase domain-containing protein</fullName>
    </recommendedName>
</protein>
<dbReference type="GO" id="GO:0003824">
    <property type="term" value="F:catalytic activity"/>
    <property type="evidence" value="ECO:0007669"/>
    <property type="project" value="InterPro"/>
</dbReference>
<evidence type="ECO:0000313" key="3">
    <source>
        <dbReference type="EMBL" id="KAL0269232.1"/>
    </source>
</evidence>
<comment type="caution">
    <text evidence="3">The sequence shown here is derived from an EMBL/GenBank/DDBJ whole genome shotgun (WGS) entry which is preliminary data.</text>
</comment>
<accession>A0AAW2HHK4</accession>